<dbReference type="InterPro" id="IPR050784">
    <property type="entry name" value="IAP"/>
</dbReference>
<protein>
    <submittedName>
        <fullName evidence="2">Uncharacterized protein</fullName>
    </submittedName>
</protein>
<dbReference type="InterPro" id="IPR001370">
    <property type="entry name" value="BIR_rpt"/>
</dbReference>
<organism evidence="2 3">
    <name type="scientific">Lottia gigantea</name>
    <name type="common">Giant owl limpet</name>
    <dbReference type="NCBI Taxonomy" id="225164"/>
    <lineage>
        <taxon>Eukaryota</taxon>
        <taxon>Metazoa</taxon>
        <taxon>Spiralia</taxon>
        <taxon>Lophotrochozoa</taxon>
        <taxon>Mollusca</taxon>
        <taxon>Gastropoda</taxon>
        <taxon>Patellogastropoda</taxon>
        <taxon>Lottioidea</taxon>
        <taxon>Lottiidae</taxon>
        <taxon>Lottia</taxon>
    </lineage>
</organism>
<dbReference type="PANTHER" id="PTHR10044">
    <property type="entry name" value="INHIBITOR OF APOPTOSIS"/>
    <property type="match status" value="1"/>
</dbReference>
<dbReference type="KEGG" id="lgi:LOTGIDRAFT_230326"/>
<gene>
    <name evidence="2" type="ORF">LOTGIDRAFT_230326</name>
</gene>
<sequence>MMDKKFGSSMIPESTSRVVLEKRKKERKIFHIAGPVEDRGNFAERAARLQLRLQSYRHPNWDSEKNIYDLAYAGFRYTGEGDRVECDFCLKRVFKWSKEDNPLETHLRIAPECPFIVELGYTLDHQIPKYRRYSHYKKRFESMSVVPEQYRNELPSFESLARSGFFYQGTLDRMSCFHCGLVLRDWEKDTIPNEVHEQFQKNCLFLTNLLEFTRHGQLVEIVVKDSSNNRRFMKQIQTSKNNTSSNNTGQLQLKNIGESTSQHTSTEVTDSRSSSSFYSKAQKLGSENQPTIPRQPTEIRHLRRIGKYAHLTKQEFERIEADMVDGRRRSERPPQLSPNFQSAVISKAECVTSSTASNPVITPIEEAVHEMGYSLELIYQAINERRDRGEGDFPDATALCLAVMDLAEKRRI</sequence>
<dbReference type="GO" id="GO:0005634">
    <property type="term" value="C:nucleus"/>
    <property type="evidence" value="ECO:0007669"/>
    <property type="project" value="TreeGrafter"/>
</dbReference>
<keyword evidence="3" id="KW-1185">Reference proteome</keyword>
<dbReference type="CTD" id="20248268"/>
<dbReference type="AlphaFoldDB" id="V4BA58"/>
<dbReference type="SUPFAM" id="SSF57924">
    <property type="entry name" value="Inhibitor of apoptosis (IAP) repeat"/>
    <property type="match status" value="2"/>
</dbReference>
<name>V4BA58_LOTGI</name>
<dbReference type="CDD" id="cd00022">
    <property type="entry name" value="BIR"/>
    <property type="match status" value="1"/>
</dbReference>
<dbReference type="OMA" id="HERTIEI"/>
<dbReference type="STRING" id="225164.V4BA58"/>
<dbReference type="PANTHER" id="PTHR10044:SF139">
    <property type="entry name" value="DEATH-ASSOCIATED INHIBITOR OF APOPTOSIS 2"/>
    <property type="match status" value="1"/>
</dbReference>
<dbReference type="EMBL" id="KB200129">
    <property type="protein sequence ID" value="ESP02772.1"/>
    <property type="molecule type" value="Genomic_DNA"/>
</dbReference>
<dbReference type="GO" id="GO:0051726">
    <property type="term" value="P:regulation of cell cycle"/>
    <property type="evidence" value="ECO:0007669"/>
    <property type="project" value="TreeGrafter"/>
</dbReference>
<evidence type="ECO:0000313" key="3">
    <source>
        <dbReference type="Proteomes" id="UP000030746"/>
    </source>
</evidence>
<dbReference type="PROSITE" id="PS50143">
    <property type="entry name" value="BIR_REPEAT_2"/>
    <property type="match status" value="2"/>
</dbReference>
<dbReference type="SMART" id="SM00238">
    <property type="entry name" value="BIR"/>
    <property type="match status" value="2"/>
</dbReference>
<proteinExistence type="predicted"/>
<dbReference type="HOGENOM" id="CLU_667795_0_0_1"/>
<evidence type="ECO:0000313" key="2">
    <source>
        <dbReference type="EMBL" id="ESP02772.1"/>
    </source>
</evidence>
<dbReference type="GO" id="GO:0005737">
    <property type="term" value="C:cytoplasm"/>
    <property type="evidence" value="ECO:0007669"/>
    <property type="project" value="TreeGrafter"/>
</dbReference>
<feature type="region of interest" description="Disordered" evidence="1">
    <location>
        <begin position="255"/>
        <end position="298"/>
    </location>
</feature>
<dbReference type="Proteomes" id="UP000030746">
    <property type="component" value="Unassembled WGS sequence"/>
</dbReference>
<dbReference type="OrthoDB" id="6075692at2759"/>
<dbReference type="Pfam" id="PF00653">
    <property type="entry name" value="BIR"/>
    <property type="match status" value="2"/>
</dbReference>
<feature type="compositionally biased region" description="Low complexity" evidence="1">
    <location>
        <begin position="264"/>
        <end position="276"/>
    </location>
</feature>
<dbReference type="GeneID" id="20248268"/>
<dbReference type="Gene3D" id="1.10.1170.10">
    <property type="entry name" value="Inhibitor Of Apoptosis Protein (2mihbC-IAP-1), Chain A"/>
    <property type="match status" value="2"/>
</dbReference>
<reference evidence="2 3" key="1">
    <citation type="journal article" date="2013" name="Nature">
        <title>Insights into bilaterian evolution from three spiralian genomes.</title>
        <authorList>
            <person name="Simakov O."/>
            <person name="Marletaz F."/>
            <person name="Cho S.J."/>
            <person name="Edsinger-Gonzales E."/>
            <person name="Havlak P."/>
            <person name="Hellsten U."/>
            <person name="Kuo D.H."/>
            <person name="Larsson T."/>
            <person name="Lv J."/>
            <person name="Arendt D."/>
            <person name="Savage R."/>
            <person name="Osoegawa K."/>
            <person name="de Jong P."/>
            <person name="Grimwood J."/>
            <person name="Chapman J.A."/>
            <person name="Shapiro H."/>
            <person name="Aerts A."/>
            <person name="Otillar R.P."/>
            <person name="Terry A.Y."/>
            <person name="Boore J.L."/>
            <person name="Grigoriev I.V."/>
            <person name="Lindberg D.R."/>
            <person name="Seaver E.C."/>
            <person name="Weisblat D.A."/>
            <person name="Putnam N.H."/>
            <person name="Rokhsar D.S."/>
        </authorList>
    </citation>
    <scope>NUCLEOTIDE SEQUENCE [LARGE SCALE GENOMIC DNA]</scope>
</reference>
<evidence type="ECO:0000256" key="1">
    <source>
        <dbReference type="SAM" id="MobiDB-lite"/>
    </source>
</evidence>
<accession>V4BA58</accession>
<dbReference type="RefSeq" id="XP_009046242.1">
    <property type="nucleotide sequence ID" value="XM_009047994.1"/>
</dbReference>
<feature type="compositionally biased region" description="Polar residues" evidence="1">
    <location>
        <begin position="285"/>
        <end position="294"/>
    </location>
</feature>